<evidence type="ECO:0000256" key="2">
    <source>
        <dbReference type="ARBA" id="ARBA00022679"/>
    </source>
</evidence>
<dbReference type="InterPro" id="IPR029063">
    <property type="entry name" value="SAM-dependent_MTases_sf"/>
</dbReference>
<dbReference type="PANTHER" id="PTHR47938">
    <property type="entry name" value="RESPIRATORY COMPLEX I CHAPERONE (CIA84), PUTATIVE (AFU_ORTHOLOGUE AFUA_2G06020)-RELATED"/>
    <property type="match status" value="1"/>
</dbReference>
<sequence>MRPAVHVSDLELEEWRHAPRLATAVLGHLARQRRSAEASKLLRRMAGAAVETNVYHFGAAISACEKAKDWQTAIHLLATMRALRVNPNVIACSAAVSSCEGHWPLAVNLLQAMIRDEVLPNVVTYNGALHAVDAWPQALMLLSSMRQEAVTPDAVSFNTVCAACGTGGVWQLSLHVLREMEMAEVPPDVISYNTAMDVCHKSGRWQHALALFSSMDKASVPRDVITMNTAMLACSKASHWQHALGILSGMPAQNLIPTAISYNTAITACDSWESALAIFSSIKAAAVRSFNSLMGVLQKCAQWQLALHILWSESFGGKRDVVSFNAAMSACDKAGQWRSALWLLGQMSAQSLADEVSYSTAISACDKVGQWEAALGLLAFMNTARVVADTYAFNAAMAACAAMGRWQWAVHLLHTVCGHLQPDVTSFNAVACKCSDWVLSLTLIVDMMRRSVGPNHITFTSALAAVDRWPVAVALLELMGSLRVDSADAEDLAVSACCQDGAWPAALWLLQAKALGPSPGVTALLMSCEQDGLPELETEILRRLAGGMPRAAASALLVSGPLATFPGRGLPPLARSLLASANSIQAQPYAKELALLAKVISADPGPNNVLQAMDSYGEELGEAGSWAKFAGGSKAQALLAAARGAAKSSGAVLEIGTYCGYSAVSLAAATSATVTTLEMDPVLVAIARCVLAQAGLAQKVRVWTGHSQRLLPRMKERLSQTAGFDVIFMDRWGSQYPEDLEQIERLKLLACGGVLVADNVLRTVAAHFLWQTCQVSGKSSRYASQVVPVNEVGAESDEDWMSVSVLLRAGAAPDPPPSEWTELQKLSDLMRVRTTSSFVPRAEIQEVKARAKRIFLAAGVGPT</sequence>
<dbReference type="InterPro" id="IPR002935">
    <property type="entry name" value="SAM_O-MeTrfase"/>
</dbReference>
<keyword evidence="3" id="KW-0949">S-adenosyl-L-methionine</keyword>
<feature type="repeat" description="PPR" evidence="5">
    <location>
        <begin position="188"/>
        <end position="222"/>
    </location>
</feature>
<dbReference type="InterPro" id="IPR002885">
    <property type="entry name" value="PPR_rpt"/>
</dbReference>
<organism evidence="6 7">
    <name type="scientific">Effrenium voratum</name>
    <dbReference type="NCBI Taxonomy" id="2562239"/>
    <lineage>
        <taxon>Eukaryota</taxon>
        <taxon>Sar</taxon>
        <taxon>Alveolata</taxon>
        <taxon>Dinophyceae</taxon>
        <taxon>Suessiales</taxon>
        <taxon>Symbiodiniaceae</taxon>
        <taxon>Effrenium</taxon>
    </lineage>
</organism>
<evidence type="ECO:0000256" key="3">
    <source>
        <dbReference type="ARBA" id="ARBA00022691"/>
    </source>
</evidence>
<dbReference type="GO" id="GO:0003729">
    <property type="term" value="F:mRNA binding"/>
    <property type="evidence" value="ECO:0007669"/>
    <property type="project" value="TreeGrafter"/>
</dbReference>
<accession>A0AA36MUL3</accession>
<dbReference type="PROSITE" id="PS51375">
    <property type="entry name" value="PPR"/>
    <property type="match status" value="4"/>
</dbReference>
<comment type="caution">
    <text evidence="6">The sequence shown here is derived from an EMBL/GenBank/DDBJ whole genome shotgun (WGS) entry which is preliminary data.</text>
</comment>
<feature type="repeat" description="PPR" evidence="5">
    <location>
        <begin position="223"/>
        <end position="257"/>
    </location>
</feature>
<comment type="similarity">
    <text evidence="4">Belongs to the class I-like SAM-binding methyltransferase superfamily. Cation-dependent O-methyltransferase family.</text>
</comment>
<feature type="repeat" description="PPR" evidence="5">
    <location>
        <begin position="153"/>
        <end position="187"/>
    </location>
</feature>
<dbReference type="Gene3D" id="3.40.50.150">
    <property type="entry name" value="Vaccinia Virus protein VP39"/>
    <property type="match status" value="1"/>
</dbReference>
<keyword evidence="1" id="KW-0489">Methyltransferase</keyword>
<dbReference type="Pfam" id="PF13041">
    <property type="entry name" value="PPR_2"/>
    <property type="match status" value="1"/>
</dbReference>
<evidence type="ECO:0000256" key="4">
    <source>
        <dbReference type="ARBA" id="ARBA00023453"/>
    </source>
</evidence>
<dbReference type="EMBL" id="CAUJNA010001113">
    <property type="protein sequence ID" value="CAJ1384422.1"/>
    <property type="molecule type" value="Genomic_DNA"/>
</dbReference>
<dbReference type="NCBIfam" id="TIGR00756">
    <property type="entry name" value="PPR"/>
    <property type="match status" value="1"/>
</dbReference>
<dbReference type="GO" id="GO:0032259">
    <property type="term" value="P:methylation"/>
    <property type="evidence" value="ECO:0007669"/>
    <property type="project" value="UniProtKB-KW"/>
</dbReference>
<dbReference type="PANTHER" id="PTHR47938:SF35">
    <property type="entry name" value="PENTATRICOPEPTIDE REPEAT-CONTAINING PROTEIN 4, MITOCHONDRIAL-RELATED"/>
    <property type="match status" value="1"/>
</dbReference>
<evidence type="ECO:0000256" key="1">
    <source>
        <dbReference type="ARBA" id="ARBA00022603"/>
    </source>
</evidence>
<evidence type="ECO:0008006" key="8">
    <source>
        <dbReference type="Google" id="ProtNLM"/>
    </source>
</evidence>
<dbReference type="Pfam" id="PF01596">
    <property type="entry name" value="Methyltransf_3"/>
    <property type="match status" value="1"/>
</dbReference>
<evidence type="ECO:0000313" key="6">
    <source>
        <dbReference type="EMBL" id="CAJ1384422.1"/>
    </source>
</evidence>
<protein>
    <recommendedName>
        <fullName evidence="8">Pentatricopeptide repeat-containing protein, chloroplastic</fullName>
    </recommendedName>
</protein>
<dbReference type="Proteomes" id="UP001178507">
    <property type="component" value="Unassembled WGS sequence"/>
</dbReference>
<keyword evidence="2" id="KW-0808">Transferase</keyword>
<dbReference type="Pfam" id="PF01535">
    <property type="entry name" value="PPR"/>
    <property type="match status" value="1"/>
</dbReference>
<evidence type="ECO:0000313" key="7">
    <source>
        <dbReference type="Proteomes" id="UP001178507"/>
    </source>
</evidence>
<dbReference type="PROSITE" id="PS51682">
    <property type="entry name" value="SAM_OMT_I"/>
    <property type="match status" value="1"/>
</dbReference>
<dbReference type="InterPro" id="IPR011990">
    <property type="entry name" value="TPR-like_helical_dom_sf"/>
</dbReference>
<proteinExistence type="inferred from homology"/>
<dbReference type="Gene3D" id="1.25.40.10">
    <property type="entry name" value="Tetratricopeptide repeat domain"/>
    <property type="match status" value="4"/>
</dbReference>
<dbReference type="Pfam" id="PF13812">
    <property type="entry name" value="PPR_3"/>
    <property type="match status" value="2"/>
</dbReference>
<reference evidence="6" key="1">
    <citation type="submission" date="2023-08" db="EMBL/GenBank/DDBJ databases">
        <authorList>
            <person name="Chen Y."/>
            <person name="Shah S."/>
            <person name="Dougan E. K."/>
            <person name="Thang M."/>
            <person name="Chan C."/>
        </authorList>
    </citation>
    <scope>NUCLEOTIDE SEQUENCE</scope>
</reference>
<keyword evidence="7" id="KW-1185">Reference proteome</keyword>
<dbReference type="SUPFAM" id="SSF53335">
    <property type="entry name" value="S-adenosyl-L-methionine-dependent methyltransferases"/>
    <property type="match status" value="1"/>
</dbReference>
<evidence type="ECO:0000256" key="5">
    <source>
        <dbReference type="PROSITE-ProRule" id="PRU00708"/>
    </source>
</evidence>
<name>A0AA36MUL3_9DINO</name>
<dbReference type="AlphaFoldDB" id="A0AA36MUL3"/>
<gene>
    <name evidence="6" type="ORF">EVOR1521_LOCUS11300</name>
</gene>
<feature type="repeat" description="PPR" evidence="5">
    <location>
        <begin position="320"/>
        <end position="354"/>
    </location>
</feature>
<dbReference type="GO" id="GO:0008171">
    <property type="term" value="F:O-methyltransferase activity"/>
    <property type="evidence" value="ECO:0007669"/>
    <property type="project" value="InterPro"/>
</dbReference>
<dbReference type="CDD" id="cd02440">
    <property type="entry name" value="AdoMet_MTases"/>
    <property type="match status" value="1"/>
</dbReference>